<dbReference type="PANTHER" id="PTHR42718:SF9">
    <property type="entry name" value="MAJOR FACILITATOR SUPERFAMILY MULTIDRUG TRANSPORTER MFSC"/>
    <property type="match status" value="1"/>
</dbReference>
<keyword evidence="4 8" id="KW-1133">Transmembrane helix</keyword>
<comment type="subcellular location">
    <subcellularLocation>
        <location evidence="1">Cell membrane</location>
        <topology evidence="1">Multi-pass membrane protein</topology>
    </subcellularLocation>
</comment>
<feature type="transmembrane region" description="Helical" evidence="8">
    <location>
        <begin position="312"/>
        <end position="333"/>
    </location>
</feature>
<reference evidence="10 11" key="1">
    <citation type="submission" date="2024-09" db="EMBL/GenBank/DDBJ databases">
        <authorList>
            <person name="Lee S.D."/>
        </authorList>
    </citation>
    <scope>NUCLEOTIDE SEQUENCE [LARGE SCALE GENOMIC DNA]</scope>
    <source>
        <strain evidence="10 11">N8-3</strain>
    </source>
</reference>
<dbReference type="InterPro" id="IPR036259">
    <property type="entry name" value="MFS_trans_sf"/>
</dbReference>
<feature type="transmembrane region" description="Helical" evidence="8">
    <location>
        <begin position="155"/>
        <end position="174"/>
    </location>
</feature>
<protein>
    <submittedName>
        <fullName evidence="10">Nitrate/nitrite transporter</fullName>
    </submittedName>
</protein>
<keyword evidence="2" id="KW-0813">Transport</keyword>
<dbReference type="InterPro" id="IPR020846">
    <property type="entry name" value="MFS_dom"/>
</dbReference>
<proteinExistence type="predicted"/>
<keyword evidence="5 8" id="KW-0472">Membrane</keyword>
<feature type="transmembrane region" description="Helical" evidence="8">
    <location>
        <begin position="239"/>
        <end position="263"/>
    </location>
</feature>
<dbReference type="CDD" id="cd06174">
    <property type="entry name" value="MFS"/>
    <property type="match status" value="1"/>
</dbReference>
<accession>A0ABV6VW19</accession>
<feature type="transmembrane region" description="Helical" evidence="8">
    <location>
        <begin position="85"/>
        <end position="102"/>
    </location>
</feature>
<feature type="domain" description="Major facilitator superfamily (MFS) profile" evidence="9">
    <location>
        <begin position="79"/>
        <end position="505"/>
    </location>
</feature>
<dbReference type="Pfam" id="PF07690">
    <property type="entry name" value="MFS_1"/>
    <property type="match status" value="1"/>
</dbReference>
<evidence type="ECO:0000256" key="2">
    <source>
        <dbReference type="ARBA" id="ARBA00022448"/>
    </source>
</evidence>
<evidence type="ECO:0000256" key="7">
    <source>
        <dbReference type="SAM" id="MobiDB-lite"/>
    </source>
</evidence>
<feature type="transmembrane region" description="Helical" evidence="8">
    <location>
        <begin position="446"/>
        <end position="466"/>
    </location>
</feature>
<dbReference type="SUPFAM" id="SSF103473">
    <property type="entry name" value="MFS general substrate transporter"/>
    <property type="match status" value="1"/>
</dbReference>
<evidence type="ECO:0000256" key="5">
    <source>
        <dbReference type="ARBA" id="ARBA00023136"/>
    </source>
</evidence>
<feature type="transmembrane region" description="Helical" evidence="8">
    <location>
        <begin position="212"/>
        <end position="233"/>
    </location>
</feature>
<feature type="transmembrane region" description="Helical" evidence="8">
    <location>
        <begin position="345"/>
        <end position="365"/>
    </location>
</feature>
<evidence type="ECO:0000256" key="6">
    <source>
        <dbReference type="ARBA" id="ARBA00023251"/>
    </source>
</evidence>
<dbReference type="RefSeq" id="WP_380535987.1">
    <property type="nucleotide sequence ID" value="NZ_JBHFAB010000008.1"/>
</dbReference>
<keyword evidence="3 8" id="KW-0812">Transmembrane</keyword>
<dbReference type="InterPro" id="IPR011701">
    <property type="entry name" value="MFS"/>
</dbReference>
<evidence type="ECO:0000256" key="4">
    <source>
        <dbReference type="ARBA" id="ARBA00022989"/>
    </source>
</evidence>
<evidence type="ECO:0000313" key="11">
    <source>
        <dbReference type="Proteomes" id="UP001592531"/>
    </source>
</evidence>
<evidence type="ECO:0000256" key="8">
    <source>
        <dbReference type="SAM" id="Phobius"/>
    </source>
</evidence>
<evidence type="ECO:0000256" key="1">
    <source>
        <dbReference type="ARBA" id="ARBA00004651"/>
    </source>
</evidence>
<evidence type="ECO:0000313" key="10">
    <source>
        <dbReference type="EMBL" id="MFC1417682.1"/>
    </source>
</evidence>
<feature type="region of interest" description="Disordered" evidence="7">
    <location>
        <begin position="1"/>
        <end position="41"/>
    </location>
</feature>
<gene>
    <name evidence="10" type="ORF">ACEZDE_13640</name>
</gene>
<feature type="transmembrane region" description="Helical" evidence="8">
    <location>
        <begin position="478"/>
        <end position="498"/>
    </location>
</feature>
<evidence type="ECO:0000256" key="3">
    <source>
        <dbReference type="ARBA" id="ARBA00022692"/>
    </source>
</evidence>
<dbReference type="PROSITE" id="PS50850">
    <property type="entry name" value="MFS"/>
    <property type="match status" value="1"/>
</dbReference>
<dbReference type="Gene3D" id="1.20.1250.20">
    <property type="entry name" value="MFS general substrate transporter like domains"/>
    <property type="match status" value="2"/>
</dbReference>
<dbReference type="Proteomes" id="UP001592531">
    <property type="component" value="Unassembled WGS sequence"/>
</dbReference>
<feature type="transmembrane region" description="Helical" evidence="8">
    <location>
        <begin position="404"/>
        <end position="425"/>
    </location>
</feature>
<feature type="transmembrane region" description="Helical" evidence="8">
    <location>
        <begin position="377"/>
        <end position="398"/>
    </location>
</feature>
<comment type="caution">
    <text evidence="10">The sequence shown here is derived from an EMBL/GenBank/DDBJ whole genome shotgun (WGS) entry which is preliminary data.</text>
</comment>
<organism evidence="10 11">
    <name type="scientific">Streptacidiphilus cavernicola</name>
    <dbReference type="NCBI Taxonomy" id="3342716"/>
    <lineage>
        <taxon>Bacteria</taxon>
        <taxon>Bacillati</taxon>
        <taxon>Actinomycetota</taxon>
        <taxon>Actinomycetes</taxon>
        <taxon>Kitasatosporales</taxon>
        <taxon>Streptomycetaceae</taxon>
        <taxon>Streptacidiphilus</taxon>
    </lineage>
</organism>
<sequence>MTADPAAAPVQPVSPDSVVSRVPAPRDGTAVPASAPMPTPASAPVSGFDLPAAATIAASTTPPTAGTTAATPPPSSAEALLGGRGAWFAWGIGVTVYVLAVVHRTSLGVAGLDAAARFGIGASALSTFSILQVLVYAGMQVPVGLLVDRLGPRRVLSTGLVLLTLGQLGFAFSTAFTPALVSRAVLGCGDAMTFVSVLRLGVRWFPARRNPFIAQLTGLVGTLGNLVSTAVLSRVLHSAGWTATFGTTALFGVAVLALVLLFLRDSPDTPARAPVFRRAPLTAAAPGGAPLPPRLPLRAQISAAWAQPGTRLGLWVHFTSACPASAFLLLWGMPFLMAGQGLSRGTASGLLSLLIVSNCGFALLFGQLVSRRPGLRMPLVFTVVLGTGALWGAVLAWPGARVPMWLLLVLVLVMGSNGPASLVGLDFARPANPPERIGTASGIVNMGGFIATVLALFGIGLVLDLLTPGGGPDYTPHAFRLAFCVLYLPMALGISQILRLRPQAARREAELRAAAG</sequence>
<name>A0ABV6VW19_9ACTN</name>
<feature type="compositionally biased region" description="Low complexity" evidence="7">
    <location>
        <begin position="1"/>
        <end position="34"/>
    </location>
</feature>
<dbReference type="EMBL" id="JBHFAB010000008">
    <property type="protein sequence ID" value="MFC1417682.1"/>
    <property type="molecule type" value="Genomic_DNA"/>
</dbReference>
<keyword evidence="6" id="KW-0046">Antibiotic resistance</keyword>
<keyword evidence="11" id="KW-1185">Reference proteome</keyword>
<evidence type="ECO:0000259" key="9">
    <source>
        <dbReference type="PROSITE" id="PS50850"/>
    </source>
</evidence>
<dbReference type="PANTHER" id="PTHR42718">
    <property type="entry name" value="MAJOR FACILITATOR SUPERFAMILY MULTIDRUG TRANSPORTER MFSC"/>
    <property type="match status" value="1"/>
</dbReference>
<feature type="transmembrane region" description="Helical" evidence="8">
    <location>
        <begin position="114"/>
        <end position="135"/>
    </location>
</feature>